<name>A0ABS3WWB5_9ACTN</name>
<protein>
    <submittedName>
        <fullName evidence="4">Pilus assembly protein</fullName>
    </submittedName>
</protein>
<comment type="caution">
    <text evidence="4">The sequence shown here is derived from an EMBL/GenBank/DDBJ whole genome shotgun (WGS) entry which is preliminary data.</text>
</comment>
<feature type="transmembrane region" description="Helical" evidence="2">
    <location>
        <begin position="20"/>
        <end position="42"/>
    </location>
</feature>
<evidence type="ECO:0000256" key="1">
    <source>
        <dbReference type="SAM" id="MobiDB-lite"/>
    </source>
</evidence>
<keyword evidence="2" id="KW-0812">Transmembrane</keyword>
<dbReference type="EMBL" id="JAFFZN010000016">
    <property type="protein sequence ID" value="MBO8187411.1"/>
    <property type="molecule type" value="Genomic_DNA"/>
</dbReference>
<gene>
    <name evidence="4" type="ORF">JW592_18365</name>
</gene>
<keyword evidence="5" id="KW-1185">Reference proteome</keyword>
<sequence>MWGGRWRGGDPCAGYVTAEAAVVIPALVLLVAGLLWGLMAAVARIQCVDAARAGARAAARGEPEAGVSRAARSAAPHGARVQMTREGELVRVAVRARTAGPGPLSVELRSEAVAADERRAGGGQAP</sequence>
<evidence type="ECO:0000313" key="5">
    <source>
        <dbReference type="Proteomes" id="UP001518976"/>
    </source>
</evidence>
<keyword evidence="2" id="KW-0472">Membrane</keyword>
<evidence type="ECO:0000256" key="2">
    <source>
        <dbReference type="SAM" id="Phobius"/>
    </source>
</evidence>
<reference evidence="4 5" key="1">
    <citation type="submission" date="2021-02" db="EMBL/GenBank/DDBJ databases">
        <title>Streptomyces spirodelae sp. nov., isolated from duckweed.</title>
        <authorList>
            <person name="Saimee Y."/>
            <person name="Duangmal K."/>
        </authorList>
    </citation>
    <scope>NUCLEOTIDE SEQUENCE [LARGE SCALE GENOMIC DNA]</scope>
    <source>
        <strain evidence="4 5">DW4-2</strain>
    </source>
</reference>
<keyword evidence="2" id="KW-1133">Transmembrane helix</keyword>
<accession>A0ABS3WWB5</accession>
<dbReference type="NCBIfam" id="NF041390">
    <property type="entry name" value="TadE_Rv3655c"/>
    <property type="match status" value="1"/>
</dbReference>
<dbReference type="InterPro" id="IPR049790">
    <property type="entry name" value="Rv3655c/TadE"/>
</dbReference>
<proteinExistence type="predicted"/>
<evidence type="ECO:0000259" key="3">
    <source>
        <dbReference type="Pfam" id="PF07811"/>
    </source>
</evidence>
<organism evidence="4 5">
    <name type="scientific">Streptomyces spirodelae</name>
    <dbReference type="NCBI Taxonomy" id="2812904"/>
    <lineage>
        <taxon>Bacteria</taxon>
        <taxon>Bacillati</taxon>
        <taxon>Actinomycetota</taxon>
        <taxon>Actinomycetes</taxon>
        <taxon>Kitasatosporales</taxon>
        <taxon>Streptomycetaceae</taxon>
        <taxon>Streptomyces</taxon>
    </lineage>
</organism>
<feature type="domain" description="TadE-like" evidence="3">
    <location>
        <begin position="14"/>
        <end position="56"/>
    </location>
</feature>
<dbReference type="Proteomes" id="UP001518976">
    <property type="component" value="Unassembled WGS sequence"/>
</dbReference>
<dbReference type="Pfam" id="PF07811">
    <property type="entry name" value="TadE"/>
    <property type="match status" value="1"/>
</dbReference>
<evidence type="ECO:0000313" key="4">
    <source>
        <dbReference type="EMBL" id="MBO8187411.1"/>
    </source>
</evidence>
<dbReference type="InterPro" id="IPR012495">
    <property type="entry name" value="TadE-like_dom"/>
</dbReference>
<feature type="region of interest" description="Disordered" evidence="1">
    <location>
        <begin position="58"/>
        <end position="80"/>
    </location>
</feature>